<reference evidence="1" key="1">
    <citation type="journal article" date="2021" name="Proc. Natl. Acad. Sci. U.S.A.">
        <title>A Catalog of Tens of Thousands of Viruses from Human Metagenomes Reveals Hidden Associations with Chronic Diseases.</title>
        <authorList>
            <person name="Tisza M.J."/>
            <person name="Buck C.B."/>
        </authorList>
    </citation>
    <scope>NUCLEOTIDE SEQUENCE</scope>
    <source>
        <strain evidence="1">CtLl75</strain>
    </source>
</reference>
<protein>
    <submittedName>
        <fullName evidence="1">Uncharacterized protein</fullName>
    </submittedName>
</protein>
<evidence type="ECO:0000313" key="1">
    <source>
        <dbReference type="EMBL" id="DAE28413.1"/>
    </source>
</evidence>
<proteinExistence type="predicted"/>
<sequence>MLLLLILEFILLLQIVYLQYNLSRHSHIGRYQYYQRRKLKHFYFRLIQSVSF</sequence>
<name>A0A8S5RBH9_9VIRU</name>
<organism evidence="1">
    <name type="scientific">virus sp. ctLl75</name>
    <dbReference type="NCBI Taxonomy" id="2828249"/>
    <lineage>
        <taxon>Viruses</taxon>
    </lineage>
</organism>
<dbReference type="EMBL" id="BK059085">
    <property type="protein sequence ID" value="DAE28413.1"/>
    <property type="molecule type" value="Genomic_DNA"/>
</dbReference>
<accession>A0A8S5RBH9</accession>